<keyword evidence="1" id="KW-0479">Metal-binding</keyword>
<dbReference type="SUPFAM" id="SSF51197">
    <property type="entry name" value="Clavaminate synthase-like"/>
    <property type="match status" value="1"/>
</dbReference>
<evidence type="ECO:0000256" key="1">
    <source>
        <dbReference type="ARBA" id="ARBA00022723"/>
    </source>
</evidence>
<dbReference type="Proteomes" id="UP001177140">
    <property type="component" value="Unassembled WGS sequence"/>
</dbReference>
<dbReference type="GO" id="GO:0046872">
    <property type="term" value="F:metal ion binding"/>
    <property type="evidence" value="ECO:0007669"/>
    <property type="project" value="UniProtKB-KW"/>
</dbReference>
<proteinExistence type="predicted"/>
<protein>
    <recommendedName>
        <fullName evidence="3">Non-haem dioxygenase N-terminal domain-containing protein</fullName>
    </recommendedName>
</protein>
<sequence>MGIGSSPPIVVPSVHELVKENISEIPNRYIRSTSNLDHEYHHRDDSTANYNIPVIDVQGLLSGETVLADSELHKLHSACQDWGFFQVVNHGISSLLIEKLKLEIHSLFQLPPDEKKKIWQVPGDMEGFGQQFVVSDDQKLDWSDMFYVNALPTDLRNPQLFARIPPVLRYIYT</sequence>
<evidence type="ECO:0000256" key="2">
    <source>
        <dbReference type="ARBA" id="ARBA00023004"/>
    </source>
</evidence>
<dbReference type="InterPro" id="IPR050295">
    <property type="entry name" value="Plant_2OG-oxidoreductases"/>
</dbReference>
<name>A0AA41RU36_PAPNU</name>
<comment type="caution">
    <text evidence="4">The sequence shown here is derived from an EMBL/GenBank/DDBJ whole genome shotgun (WGS) entry which is preliminary data.</text>
</comment>
<keyword evidence="5" id="KW-1185">Reference proteome</keyword>
<evidence type="ECO:0000259" key="3">
    <source>
        <dbReference type="Pfam" id="PF14226"/>
    </source>
</evidence>
<dbReference type="EMBL" id="JAJJMA010037974">
    <property type="protein sequence ID" value="MCL7024762.1"/>
    <property type="molecule type" value="Genomic_DNA"/>
</dbReference>
<reference evidence="4" key="1">
    <citation type="submission" date="2022-03" db="EMBL/GenBank/DDBJ databases">
        <title>A functionally conserved STORR gene fusion in Papaver species that diverged 16.8 million years ago.</title>
        <authorList>
            <person name="Catania T."/>
        </authorList>
    </citation>
    <scope>NUCLEOTIDE SEQUENCE</scope>
    <source>
        <strain evidence="4">S-191538</strain>
    </source>
</reference>
<gene>
    <name evidence="4" type="ORF">MKW94_022430</name>
</gene>
<dbReference type="PANTHER" id="PTHR47991">
    <property type="entry name" value="OXOGLUTARATE/IRON-DEPENDENT DIOXYGENASE"/>
    <property type="match status" value="1"/>
</dbReference>
<accession>A0AA41RU36</accession>
<dbReference type="AlphaFoldDB" id="A0AA41RU36"/>
<dbReference type="InterPro" id="IPR026992">
    <property type="entry name" value="DIOX_N"/>
</dbReference>
<dbReference type="Gene3D" id="2.60.120.330">
    <property type="entry name" value="B-lactam Antibiotic, Isopenicillin N Synthase, Chain"/>
    <property type="match status" value="1"/>
</dbReference>
<evidence type="ECO:0000313" key="5">
    <source>
        <dbReference type="Proteomes" id="UP001177140"/>
    </source>
</evidence>
<dbReference type="Pfam" id="PF14226">
    <property type="entry name" value="DIOX_N"/>
    <property type="match status" value="1"/>
</dbReference>
<keyword evidence="2" id="KW-0408">Iron</keyword>
<dbReference type="InterPro" id="IPR027443">
    <property type="entry name" value="IPNS-like_sf"/>
</dbReference>
<organism evidence="4 5">
    <name type="scientific">Papaver nudicaule</name>
    <name type="common">Iceland poppy</name>
    <dbReference type="NCBI Taxonomy" id="74823"/>
    <lineage>
        <taxon>Eukaryota</taxon>
        <taxon>Viridiplantae</taxon>
        <taxon>Streptophyta</taxon>
        <taxon>Embryophyta</taxon>
        <taxon>Tracheophyta</taxon>
        <taxon>Spermatophyta</taxon>
        <taxon>Magnoliopsida</taxon>
        <taxon>Ranunculales</taxon>
        <taxon>Papaveraceae</taxon>
        <taxon>Papaveroideae</taxon>
        <taxon>Papaver</taxon>
    </lineage>
</organism>
<feature type="domain" description="Non-haem dioxygenase N-terminal" evidence="3">
    <location>
        <begin position="52"/>
        <end position="154"/>
    </location>
</feature>
<evidence type="ECO:0000313" key="4">
    <source>
        <dbReference type="EMBL" id="MCL7024762.1"/>
    </source>
</evidence>